<feature type="transmembrane region" description="Helical" evidence="1">
    <location>
        <begin position="12"/>
        <end position="31"/>
    </location>
</feature>
<dbReference type="Proteomes" id="UP000178492">
    <property type="component" value="Unassembled WGS sequence"/>
</dbReference>
<evidence type="ECO:0008006" key="4">
    <source>
        <dbReference type="Google" id="ProtNLM"/>
    </source>
</evidence>
<name>A0A1F5GJ90_9BACT</name>
<reference evidence="2 3" key="1">
    <citation type="journal article" date="2016" name="Nat. Commun.">
        <title>Thousands of microbial genomes shed light on interconnected biogeochemical processes in an aquifer system.</title>
        <authorList>
            <person name="Anantharaman K."/>
            <person name="Brown C.T."/>
            <person name="Hug L.A."/>
            <person name="Sharon I."/>
            <person name="Castelle C.J."/>
            <person name="Probst A.J."/>
            <person name="Thomas B.C."/>
            <person name="Singh A."/>
            <person name="Wilkins M.J."/>
            <person name="Karaoz U."/>
            <person name="Brodie E.L."/>
            <person name="Williams K.H."/>
            <person name="Hubbard S.S."/>
            <person name="Banfield J.F."/>
        </authorList>
    </citation>
    <scope>NUCLEOTIDE SEQUENCE [LARGE SCALE GENOMIC DNA]</scope>
</reference>
<feature type="transmembrane region" description="Helical" evidence="1">
    <location>
        <begin position="150"/>
        <end position="173"/>
    </location>
</feature>
<comment type="caution">
    <text evidence="2">The sequence shown here is derived from an EMBL/GenBank/DDBJ whole genome shotgun (WGS) entry which is preliminary data.</text>
</comment>
<evidence type="ECO:0000313" key="3">
    <source>
        <dbReference type="Proteomes" id="UP000178492"/>
    </source>
</evidence>
<organism evidence="2 3">
    <name type="scientific">Candidatus Curtissbacteria bacterium RIFCSPHIGHO2_02_FULL_40_17</name>
    <dbReference type="NCBI Taxonomy" id="1797715"/>
    <lineage>
        <taxon>Bacteria</taxon>
        <taxon>Candidatus Curtissiibacteriota</taxon>
    </lineage>
</organism>
<proteinExistence type="predicted"/>
<keyword evidence="1" id="KW-0812">Transmembrane</keyword>
<evidence type="ECO:0000256" key="1">
    <source>
        <dbReference type="SAM" id="Phobius"/>
    </source>
</evidence>
<dbReference type="AlphaFoldDB" id="A0A1F5GJ90"/>
<dbReference type="EMBL" id="MFBE01000007">
    <property type="protein sequence ID" value="OGD91895.1"/>
    <property type="molecule type" value="Genomic_DNA"/>
</dbReference>
<evidence type="ECO:0000313" key="2">
    <source>
        <dbReference type="EMBL" id="OGD91895.1"/>
    </source>
</evidence>
<protein>
    <recommendedName>
        <fullName evidence="4">Exosortase/archaeosortase family protein</fullName>
    </recommendedName>
</protein>
<dbReference type="STRING" id="1797715.A3D81_00470"/>
<gene>
    <name evidence="2" type="ORF">A3D81_00470</name>
</gene>
<feature type="transmembrane region" description="Helical" evidence="1">
    <location>
        <begin position="87"/>
        <end position="108"/>
    </location>
</feature>
<keyword evidence="1" id="KW-0472">Membrane</keyword>
<accession>A0A1F5GJ90</accession>
<feature type="transmembrane region" description="Helical" evidence="1">
    <location>
        <begin position="120"/>
        <end position="144"/>
    </location>
</feature>
<sequence length="183" mass="20707">MQETRLIKTPFSRIIILAAVLLMTLPFIATFNEFLTNLFLKWELYRVLENWVVPYEAKLLAGILNVLGLGTKAVAKGVWVEGAFLEIQWNCLGWQSAVLLLASFLGGFQGKFSWTSRLEVVLIGFLGTFLVQFGRLSAVAILAVKVGTGVAIFFHDYLALILVILWFVVFWWFSYTFVLEESS</sequence>
<keyword evidence="1" id="KW-1133">Transmembrane helix</keyword>